<protein>
    <submittedName>
        <fullName evidence="4">CLUMA_CG002594, isoform A</fullName>
    </submittedName>
</protein>
<keyword evidence="2" id="KW-0325">Glycoprotein</keyword>
<evidence type="ECO:0000313" key="5">
    <source>
        <dbReference type="Proteomes" id="UP000183832"/>
    </source>
</evidence>
<dbReference type="GO" id="GO:0016671">
    <property type="term" value="F:oxidoreductase activity, acting on a sulfur group of donors, disulfide as acceptor"/>
    <property type="evidence" value="ECO:0007669"/>
    <property type="project" value="InterPro"/>
</dbReference>
<evidence type="ECO:0000256" key="3">
    <source>
        <dbReference type="SAM" id="SignalP"/>
    </source>
</evidence>
<dbReference type="PANTHER" id="PTHR13234">
    <property type="entry name" value="GAMMA-INTERFERON INDUCIBLE LYSOSOMAL THIOL REDUCTASE GILT"/>
    <property type="match status" value="1"/>
</dbReference>
<dbReference type="Pfam" id="PF03227">
    <property type="entry name" value="GILT"/>
    <property type="match status" value="1"/>
</dbReference>
<evidence type="ECO:0000256" key="2">
    <source>
        <dbReference type="ARBA" id="ARBA00023180"/>
    </source>
</evidence>
<organism evidence="4 5">
    <name type="scientific">Clunio marinus</name>
    <dbReference type="NCBI Taxonomy" id="568069"/>
    <lineage>
        <taxon>Eukaryota</taxon>
        <taxon>Metazoa</taxon>
        <taxon>Ecdysozoa</taxon>
        <taxon>Arthropoda</taxon>
        <taxon>Hexapoda</taxon>
        <taxon>Insecta</taxon>
        <taxon>Pterygota</taxon>
        <taxon>Neoptera</taxon>
        <taxon>Endopterygota</taxon>
        <taxon>Diptera</taxon>
        <taxon>Nematocera</taxon>
        <taxon>Chironomoidea</taxon>
        <taxon>Chironomidae</taxon>
        <taxon>Clunio</taxon>
    </lineage>
</organism>
<proteinExistence type="inferred from homology"/>
<dbReference type="OrthoDB" id="958254at2759"/>
<dbReference type="InterPro" id="IPR004911">
    <property type="entry name" value="Interferon-induced_GILT"/>
</dbReference>
<accession>A0A1J1HRB2</accession>
<reference evidence="4 5" key="1">
    <citation type="submission" date="2015-04" db="EMBL/GenBank/DDBJ databases">
        <authorList>
            <person name="Syromyatnikov M.Y."/>
            <person name="Popov V.N."/>
        </authorList>
    </citation>
    <scope>NUCLEOTIDE SEQUENCE [LARGE SCALE GENOMIC DNA]</scope>
</reference>
<dbReference type="AlphaFoldDB" id="A0A1J1HRB2"/>
<comment type="similarity">
    <text evidence="1">Belongs to the GILT family.</text>
</comment>
<dbReference type="PANTHER" id="PTHR13234:SF73">
    <property type="entry name" value="GILT-LIKE PROTEIN 2-RELATED"/>
    <property type="match status" value="1"/>
</dbReference>
<feature type="signal peptide" evidence="3">
    <location>
        <begin position="1"/>
        <end position="21"/>
    </location>
</feature>
<keyword evidence="5" id="KW-1185">Reference proteome</keyword>
<feature type="chain" id="PRO_5012791749" evidence="3">
    <location>
        <begin position="22"/>
        <end position="222"/>
    </location>
</feature>
<dbReference type="Proteomes" id="UP000183832">
    <property type="component" value="Unassembled WGS sequence"/>
</dbReference>
<dbReference type="STRING" id="568069.A0A1J1HRB2"/>
<sequence>MFVKLIIIAIICSTSSILTLSEETSTESTPPINLLPVRVYYEALCSDSLQFFRNQLSRVWEKRKSNIDLKLVPYGKAAYSWNHKKSQWKFVCQHGREECQLNKLHACILEHSSLEQAFSIVSCLMKSFQSSIDECTGGYDLKHAIDCYNGTESAKGIELLKAHGDQTNKIDLSFVPSIEIDNVFSQDDNWMMLYTLDKQICKRYHQKYNVELDNCDIYKEIN</sequence>
<keyword evidence="3" id="KW-0732">Signal</keyword>
<evidence type="ECO:0000256" key="1">
    <source>
        <dbReference type="ARBA" id="ARBA00005679"/>
    </source>
</evidence>
<gene>
    <name evidence="4" type="ORF">CLUMA_CG002594</name>
</gene>
<dbReference type="EMBL" id="CVRI01000010">
    <property type="protein sequence ID" value="CRK88745.1"/>
    <property type="molecule type" value="Genomic_DNA"/>
</dbReference>
<name>A0A1J1HRB2_9DIPT</name>
<evidence type="ECO:0000313" key="4">
    <source>
        <dbReference type="EMBL" id="CRK88745.1"/>
    </source>
</evidence>